<dbReference type="Pfam" id="PF00565">
    <property type="entry name" value="SNase"/>
    <property type="match status" value="1"/>
</dbReference>
<dbReference type="EMBL" id="BJCE01000036">
    <property type="protein sequence ID" value="GCL36399.1"/>
    <property type="molecule type" value="Genomic_DNA"/>
</dbReference>
<dbReference type="Gene3D" id="2.40.50.90">
    <property type="match status" value="1"/>
</dbReference>
<dbReference type="SMART" id="SM00318">
    <property type="entry name" value="SNc"/>
    <property type="match status" value="1"/>
</dbReference>
<gene>
    <name evidence="2" type="ORF">SR1949_15030</name>
</gene>
<comment type="caution">
    <text evidence="2">The sequence shown here is derived from an EMBL/GenBank/DDBJ whole genome shotgun (WGS) entry which is preliminary data.</text>
</comment>
<dbReference type="SUPFAM" id="SSF50199">
    <property type="entry name" value="Staphylococcal nuclease"/>
    <property type="match status" value="1"/>
</dbReference>
<dbReference type="Proteomes" id="UP000300142">
    <property type="component" value="Unassembled WGS sequence"/>
</dbReference>
<evidence type="ECO:0000313" key="2">
    <source>
        <dbReference type="EMBL" id="GCL36399.1"/>
    </source>
</evidence>
<accession>A0A479ZUJ1</accession>
<dbReference type="AlphaFoldDB" id="A0A479ZUJ1"/>
<dbReference type="InterPro" id="IPR016071">
    <property type="entry name" value="Staphylococal_nuclease_OB-fold"/>
</dbReference>
<feature type="domain" description="TNase-like" evidence="1">
    <location>
        <begin position="14"/>
        <end position="138"/>
    </location>
</feature>
<evidence type="ECO:0000313" key="3">
    <source>
        <dbReference type="Proteomes" id="UP000300142"/>
    </source>
</evidence>
<dbReference type="RefSeq" id="WP_137666937.1">
    <property type="nucleotide sequence ID" value="NZ_BJCE01000036.1"/>
</dbReference>
<keyword evidence="3" id="KW-1185">Reference proteome</keyword>
<reference evidence="3" key="1">
    <citation type="submission" date="2019-02" db="EMBL/GenBank/DDBJ databases">
        <title>Draft genome sequence of Sphaerospermopsis reniformis NIES-1949.</title>
        <authorList>
            <person name="Yamaguchi H."/>
            <person name="Suzuki S."/>
            <person name="Kawachi M."/>
        </authorList>
    </citation>
    <scope>NUCLEOTIDE SEQUENCE [LARGE SCALE GENOMIC DNA]</scope>
    <source>
        <strain evidence="3">NIES-1949</strain>
    </source>
</reference>
<dbReference type="PROSITE" id="PS50830">
    <property type="entry name" value="TNASE_3"/>
    <property type="match status" value="1"/>
</dbReference>
<name>A0A479ZUJ1_9CYAN</name>
<dbReference type="InterPro" id="IPR035437">
    <property type="entry name" value="SNase_OB-fold_sf"/>
</dbReference>
<proteinExistence type="predicted"/>
<protein>
    <submittedName>
        <fullName evidence="2">Nuclease, SNase-like protein</fullName>
    </submittedName>
</protein>
<sequence>MTDRDPYIYRIKSVQKIVDGDTIDADIDLGFDISLTKRIRLDGIDTPETRTTNTDEKKLGLEAKEWLKKQLDSKHQILVKTKLPDSTEKYGRILGRLYVDDVCLNDLMIAEGYAWKYDGGTKNKDFEQLKEIRRLKGN</sequence>
<organism evidence="2 3">
    <name type="scientific">Sphaerospermopsis reniformis</name>
    <dbReference type="NCBI Taxonomy" id="531300"/>
    <lineage>
        <taxon>Bacteria</taxon>
        <taxon>Bacillati</taxon>
        <taxon>Cyanobacteriota</taxon>
        <taxon>Cyanophyceae</taxon>
        <taxon>Nostocales</taxon>
        <taxon>Aphanizomenonaceae</taxon>
        <taxon>Sphaerospermopsis</taxon>
    </lineage>
</organism>
<evidence type="ECO:0000259" key="1">
    <source>
        <dbReference type="PROSITE" id="PS50830"/>
    </source>
</evidence>